<accession>A0A5B7E580</accession>
<name>A0A5B7E580_PORTR</name>
<keyword evidence="2" id="KW-1185">Reference proteome</keyword>
<evidence type="ECO:0000313" key="1">
    <source>
        <dbReference type="EMBL" id="MPC27934.1"/>
    </source>
</evidence>
<comment type="caution">
    <text evidence="1">The sequence shown here is derived from an EMBL/GenBank/DDBJ whole genome shotgun (WGS) entry which is preliminary data.</text>
</comment>
<evidence type="ECO:0008006" key="3">
    <source>
        <dbReference type="Google" id="ProtNLM"/>
    </source>
</evidence>
<dbReference type="Proteomes" id="UP000324222">
    <property type="component" value="Unassembled WGS sequence"/>
</dbReference>
<proteinExistence type="predicted"/>
<sequence>MTINHTKTVEMQDCTSSAAVPFPPTLPRSSSPPSGSVGQAAQVRSAAYRLYMLARLKSLGTPTDELKGIYITFILPRLMYTSPVWSFSLTYTQQQQLEDVQKRACKIILGPDYTNYDHALTILSLPRLAAIHREAPVKLARGLLRHPRLRHLLLPNAPNQPTP</sequence>
<gene>
    <name evidence="1" type="ORF">E2C01_021124</name>
</gene>
<protein>
    <recommendedName>
        <fullName evidence="3">RNA-directed DNA polymerase from mobile element jockey</fullName>
    </recommendedName>
</protein>
<reference evidence="1 2" key="1">
    <citation type="submission" date="2019-05" db="EMBL/GenBank/DDBJ databases">
        <title>Another draft genome of Portunus trituberculatus and its Hox gene families provides insights of decapod evolution.</title>
        <authorList>
            <person name="Jeong J.-H."/>
            <person name="Song I."/>
            <person name="Kim S."/>
            <person name="Choi T."/>
            <person name="Kim D."/>
            <person name="Ryu S."/>
            <person name="Kim W."/>
        </authorList>
    </citation>
    <scope>NUCLEOTIDE SEQUENCE [LARGE SCALE GENOMIC DNA]</scope>
    <source>
        <tissue evidence="1">Muscle</tissue>
    </source>
</reference>
<organism evidence="1 2">
    <name type="scientific">Portunus trituberculatus</name>
    <name type="common">Swimming crab</name>
    <name type="synonym">Neptunus trituberculatus</name>
    <dbReference type="NCBI Taxonomy" id="210409"/>
    <lineage>
        <taxon>Eukaryota</taxon>
        <taxon>Metazoa</taxon>
        <taxon>Ecdysozoa</taxon>
        <taxon>Arthropoda</taxon>
        <taxon>Crustacea</taxon>
        <taxon>Multicrustacea</taxon>
        <taxon>Malacostraca</taxon>
        <taxon>Eumalacostraca</taxon>
        <taxon>Eucarida</taxon>
        <taxon>Decapoda</taxon>
        <taxon>Pleocyemata</taxon>
        <taxon>Brachyura</taxon>
        <taxon>Eubrachyura</taxon>
        <taxon>Portunoidea</taxon>
        <taxon>Portunidae</taxon>
        <taxon>Portuninae</taxon>
        <taxon>Portunus</taxon>
    </lineage>
</organism>
<evidence type="ECO:0000313" key="2">
    <source>
        <dbReference type="Proteomes" id="UP000324222"/>
    </source>
</evidence>
<dbReference type="OrthoDB" id="411823at2759"/>
<dbReference type="EMBL" id="VSRR010001828">
    <property type="protein sequence ID" value="MPC27934.1"/>
    <property type="molecule type" value="Genomic_DNA"/>
</dbReference>
<dbReference type="AlphaFoldDB" id="A0A5B7E580"/>